<keyword evidence="4" id="KW-1185">Reference proteome</keyword>
<keyword evidence="2" id="KW-0812">Transmembrane</keyword>
<sequence>MLFDELKANYLKVVATVGNSDYTHLSSYSNPQLFLMWLTVAWWSFMVILSILGYLICRFRYARPRPSLSATLPPREAQGGSVLRPIK</sequence>
<accession>A0ABR2WDZ4</accession>
<evidence type="ECO:0008006" key="5">
    <source>
        <dbReference type="Google" id="ProtNLM"/>
    </source>
</evidence>
<feature type="region of interest" description="Disordered" evidence="1">
    <location>
        <begin position="66"/>
        <end position="87"/>
    </location>
</feature>
<evidence type="ECO:0000256" key="2">
    <source>
        <dbReference type="SAM" id="Phobius"/>
    </source>
</evidence>
<comment type="caution">
    <text evidence="3">The sequence shown here is derived from an EMBL/GenBank/DDBJ whole genome shotgun (WGS) entry which is preliminary data.</text>
</comment>
<proteinExistence type="predicted"/>
<gene>
    <name evidence="3" type="ORF">K7432_016981</name>
</gene>
<dbReference type="EMBL" id="JASJQH010003222">
    <property type="protein sequence ID" value="KAK9759725.1"/>
    <property type="molecule type" value="Genomic_DNA"/>
</dbReference>
<feature type="non-terminal residue" evidence="3">
    <location>
        <position position="87"/>
    </location>
</feature>
<evidence type="ECO:0000313" key="3">
    <source>
        <dbReference type="EMBL" id="KAK9759725.1"/>
    </source>
</evidence>
<keyword evidence="2" id="KW-0472">Membrane</keyword>
<name>A0ABR2WDZ4_9FUNG</name>
<keyword evidence="2" id="KW-1133">Transmembrane helix</keyword>
<reference evidence="3 4" key="1">
    <citation type="submission" date="2023-04" db="EMBL/GenBank/DDBJ databases">
        <title>Genome of Basidiobolus ranarum AG-B5.</title>
        <authorList>
            <person name="Stajich J.E."/>
            <person name="Carter-House D."/>
            <person name="Gryganskyi A."/>
        </authorList>
    </citation>
    <scope>NUCLEOTIDE SEQUENCE [LARGE SCALE GENOMIC DNA]</scope>
    <source>
        <strain evidence="3 4">AG-B5</strain>
    </source>
</reference>
<feature type="transmembrane region" description="Helical" evidence="2">
    <location>
        <begin position="34"/>
        <end position="57"/>
    </location>
</feature>
<evidence type="ECO:0000256" key="1">
    <source>
        <dbReference type="SAM" id="MobiDB-lite"/>
    </source>
</evidence>
<evidence type="ECO:0000313" key="4">
    <source>
        <dbReference type="Proteomes" id="UP001479436"/>
    </source>
</evidence>
<dbReference type="Proteomes" id="UP001479436">
    <property type="component" value="Unassembled WGS sequence"/>
</dbReference>
<protein>
    <recommendedName>
        <fullName evidence="5">ATP synthase F0 subunit 8</fullName>
    </recommendedName>
</protein>
<organism evidence="3 4">
    <name type="scientific">Basidiobolus ranarum</name>
    <dbReference type="NCBI Taxonomy" id="34480"/>
    <lineage>
        <taxon>Eukaryota</taxon>
        <taxon>Fungi</taxon>
        <taxon>Fungi incertae sedis</taxon>
        <taxon>Zoopagomycota</taxon>
        <taxon>Entomophthoromycotina</taxon>
        <taxon>Basidiobolomycetes</taxon>
        <taxon>Basidiobolales</taxon>
        <taxon>Basidiobolaceae</taxon>
        <taxon>Basidiobolus</taxon>
    </lineage>
</organism>